<evidence type="ECO:0000256" key="2">
    <source>
        <dbReference type="ARBA" id="ARBA00023125"/>
    </source>
</evidence>
<comment type="caution">
    <text evidence="7">The sequence shown here is derived from an EMBL/GenBank/DDBJ whole genome shotgun (WGS) entry which is preliminary data.</text>
</comment>
<dbReference type="InterPro" id="IPR036864">
    <property type="entry name" value="Zn2-C6_fun-type_DNA-bd_sf"/>
</dbReference>
<dbReference type="EMBL" id="JAPQKR010000004">
    <property type="protein sequence ID" value="KAJ5219323.1"/>
    <property type="molecule type" value="Genomic_DNA"/>
</dbReference>
<keyword evidence="3" id="KW-0804">Transcription</keyword>
<name>A0A9W9NIN6_9EURO</name>
<dbReference type="GeneID" id="83175785"/>
<dbReference type="Pfam" id="PF00172">
    <property type="entry name" value="Zn_clus"/>
    <property type="match status" value="1"/>
</dbReference>
<dbReference type="InterPro" id="IPR021858">
    <property type="entry name" value="Fun_TF"/>
</dbReference>
<evidence type="ECO:0000313" key="8">
    <source>
        <dbReference type="Proteomes" id="UP001150904"/>
    </source>
</evidence>
<feature type="region of interest" description="Disordered" evidence="5">
    <location>
        <begin position="565"/>
        <end position="586"/>
    </location>
</feature>
<dbReference type="SMART" id="SM00066">
    <property type="entry name" value="GAL4"/>
    <property type="match status" value="1"/>
</dbReference>
<evidence type="ECO:0000313" key="7">
    <source>
        <dbReference type="EMBL" id="KAJ5219323.1"/>
    </source>
</evidence>
<dbReference type="PANTHER" id="PTHR38791">
    <property type="entry name" value="ZN(II)2CYS6 TRANSCRIPTION FACTOR (EUROFUNG)-RELATED-RELATED"/>
    <property type="match status" value="1"/>
</dbReference>
<protein>
    <recommendedName>
        <fullName evidence="6">Zn(2)-C6 fungal-type domain-containing protein</fullName>
    </recommendedName>
</protein>
<accession>A0A9W9NIN6</accession>
<organism evidence="7 8">
    <name type="scientific">Penicillium cinerascens</name>
    <dbReference type="NCBI Taxonomy" id="70096"/>
    <lineage>
        <taxon>Eukaryota</taxon>
        <taxon>Fungi</taxon>
        <taxon>Dikarya</taxon>
        <taxon>Ascomycota</taxon>
        <taxon>Pezizomycotina</taxon>
        <taxon>Eurotiomycetes</taxon>
        <taxon>Eurotiomycetidae</taxon>
        <taxon>Eurotiales</taxon>
        <taxon>Aspergillaceae</taxon>
        <taxon>Penicillium</taxon>
    </lineage>
</organism>
<dbReference type="Gene3D" id="4.10.240.10">
    <property type="entry name" value="Zn(2)-C6 fungal-type DNA-binding domain"/>
    <property type="match status" value="1"/>
</dbReference>
<dbReference type="InterPro" id="IPR001138">
    <property type="entry name" value="Zn2Cys6_DnaBD"/>
</dbReference>
<keyword evidence="4" id="KW-0539">Nucleus</keyword>
<dbReference type="GO" id="GO:0003677">
    <property type="term" value="F:DNA binding"/>
    <property type="evidence" value="ECO:0007669"/>
    <property type="project" value="UniProtKB-KW"/>
</dbReference>
<dbReference type="OrthoDB" id="5429770at2759"/>
<dbReference type="PANTHER" id="PTHR38791:SF5">
    <property type="entry name" value="TRANSCRIPTION FACTOR DBAG-RELATED"/>
    <property type="match status" value="1"/>
</dbReference>
<dbReference type="PROSITE" id="PS00463">
    <property type="entry name" value="ZN2_CY6_FUNGAL_1"/>
    <property type="match status" value="1"/>
</dbReference>
<dbReference type="Proteomes" id="UP001150904">
    <property type="component" value="Unassembled WGS sequence"/>
</dbReference>
<dbReference type="Pfam" id="PF11951">
    <property type="entry name" value="Fungal_trans_2"/>
    <property type="match status" value="1"/>
</dbReference>
<dbReference type="InterPro" id="IPR053175">
    <property type="entry name" value="DHMBA_Reg_Transcription_Factor"/>
</dbReference>
<dbReference type="AlphaFoldDB" id="A0A9W9NIN6"/>
<dbReference type="CDD" id="cd00067">
    <property type="entry name" value="GAL4"/>
    <property type="match status" value="1"/>
</dbReference>
<dbReference type="GO" id="GO:0000981">
    <property type="term" value="F:DNA-binding transcription factor activity, RNA polymerase II-specific"/>
    <property type="evidence" value="ECO:0007669"/>
    <property type="project" value="InterPro"/>
</dbReference>
<evidence type="ECO:0000256" key="4">
    <source>
        <dbReference type="ARBA" id="ARBA00023242"/>
    </source>
</evidence>
<sequence>MVYRGKPSSACERCRTRRLKCDRGSPACTQCMRAKVDCPGYRNLVDLGFRDQSEEVIRKSQRLTRKHTVPSVTSTAASADDESGVPWPRRSPAYPMQELAKGYVFSNYMAGGPRGGHMPYLVPLINDPRNSAVNAALNAVGLAALSNIRLAPQMMLKARREYTTALSQTNHALKDSVMSTRDDILAAVVLLGMFEVMTCTDDLFIDRWMKHMEGAAKLIEFRGPEQLTRREGLDMFTQLRTQITVSKIYQEKYSSPIIAQLTEDAKQYRNPQDQIQDELGLLVIRLSNFCASLKNKSITEPSEILRTALTIDAELMSLFINVPHPWNYKTVKIPMFDGEPLTKAVWGDSYHVYHSLTASSIWNNYRSARIIIHELIIDTVNDLESSGYDENGRQQRSNLAGQSRQIAHQLVEDICASVPFHLGAGIEDSYEFEDSSPAARDVADLSTWDLWPELLPVTPSSLSSMESTGASFSSTSPLQNSFTICPTSPSSGSGWKSPSSPFEATGAGGVTLVWPLLIAANSGLASNDLRKWIVLCLDKIGHSMGINQALAMAQLLRKGMHSRAWLSPEQGSPSSDNQRKHSSVEV</sequence>
<reference evidence="7" key="2">
    <citation type="journal article" date="2023" name="IMA Fungus">
        <title>Comparative genomic study of the Penicillium genus elucidates a diverse pangenome and 15 lateral gene transfer events.</title>
        <authorList>
            <person name="Petersen C."/>
            <person name="Sorensen T."/>
            <person name="Nielsen M.R."/>
            <person name="Sondergaard T.E."/>
            <person name="Sorensen J.L."/>
            <person name="Fitzpatrick D.A."/>
            <person name="Frisvad J.C."/>
            <person name="Nielsen K.L."/>
        </authorList>
    </citation>
    <scope>NUCLEOTIDE SEQUENCE</scope>
    <source>
        <strain evidence="7">IBT 15544</strain>
    </source>
</reference>
<feature type="domain" description="Zn(2)-C6 fungal-type" evidence="6">
    <location>
        <begin position="10"/>
        <end position="38"/>
    </location>
</feature>
<evidence type="ECO:0000259" key="6">
    <source>
        <dbReference type="PROSITE" id="PS50048"/>
    </source>
</evidence>
<proteinExistence type="predicted"/>
<evidence type="ECO:0000256" key="5">
    <source>
        <dbReference type="SAM" id="MobiDB-lite"/>
    </source>
</evidence>
<reference evidence="7" key="1">
    <citation type="submission" date="2022-12" db="EMBL/GenBank/DDBJ databases">
        <authorList>
            <person name="Petersen C."/>
        </authorList>
    </citation>
    <scope>NUCLEOTIDE SEQUENCE</scope>
    <source>
        <strain evidence="7">IBT 15544</strain>
    </source>
</reference>
<keyword evidence="8" id="KW-1185">Reference proteome</keyword>
<keyword evidence="2" id="KW-0238">DNA-binding</keyword>
<evidence type="ECO:0000256" key="3">
    <source>
        <dbReference type="ARBA" id="ARBA00023163"/>
    </source>
</evidence>
<evidence type="ECO:0000256" key="1">
    <source>
        <dbReference type="ARBA" id="ARBA00023015"/>
    </source>
</evidence>
<dbReference type="SUPFAM" id="SSF57701">
    <property type="entry name" value="Zn2/Cys6 DNA-binding domain"/>
    <property type="match status" value="1"/>
</dbReference>
<keyword evidence="1" id="KW-0805">Transcription regulation</keyword>
<feature type="region of interest" description="Disordered" evidence="5">
    <location>
        <begin position="67"/>
        <end position="88"/>
    </location>
</feature>
<dbReference type="GO" id="GO:0008270">
    <property type="term" value="F:zinc ion binding"/>
    <property type="evidence" value="ECO:0007669"/>
    <property type="project" value="InterPro"/>
</dbReference>
<dbReference type="RefSeq" id="XP_058313896.1">
    <property type="nucleotide sequence ID" value="XM_058448485.1"/>
</dbReference>
<feature type="compositionally biased region" description="Basic and acidic residues" evidence="5">
    <location>
        <begin position="577"/>
        <end position="586"/>
    </location>
</feature>
<dbReference type="PROSITE" id="PS50048">
    <property type="entry name" value="ZN2_CY6_FUNGAL_2"/>
    <property type="match status" value="1"/>
</dbReference>
<gene>
    <name evidence="7" type="ORF">N7498_001422</name>
</gene>